<gene>
    <name evidence="1" type="ORF">BofuT4_uP129540.1</name>
</gene>
<dbReference type="InParanoid" id="G2YRK6"/>
<dbReference type="EMBL" id="FQ790350">
    <property type="protein sequence ID" value="CCD54254.1"/>
    <property type="molecule type" value="Genomic_DNA"/>
</dbReference>
<accession>G2YRK6</accession>
<evidence type="ECO:0000313" key="1">
    <source>
        <dbReference type="EMBL" id="CCD54254.1"/>
    </source>
</evidence>
<organism evidence="1 2">
    <name type="scientific">Botryotinia fuckeliana (strain T4)</name>
    <name type="common">Noble rot fungus</name>
    <name type="synonym">Botrytis cinerea</name>
    <dbReference type="NCBI Taxonomy" id="999810"/>
    <lineage>
        <taxon>Eukaryota</taxon>
        <taxon>Fungi</taxon>
        <taxon>Dikarya</taxon>
        <taxon>Ascomycota</taxon>
        <taxon>Pezizomycotina</taxon>
        <taxon>Leotiomycetes</taxon>
        <taxon>Helotiales</taxon>
        <taxon>Sclerotiniaceae</taxon>
        <taxon>Botrytis</taxon>
    </lineage>
</organism>
<dbReference type="HOGENOM" id="CLU_2812072_0_0_1"/>
<protein>
    <submittedName>
        <fullName evidence="1">Uncharacterized protein</fullName>
    </submittedName>
</protein>
<evidence type="ECO:0000313" key="2">
    <source>
        <dbReference type="Proteomes" id="UP000008177"/>
    </source>
</evidence>
<name>G2YRK6_BOTF4</name>
<proteinExistence type="predicted"/>
<sequence>MAPQEVLEEQFSQMLRIKRCSPLSQEFCDVLADEELYYFFPKKKSNHSTCHRISQKKTEENFLAGNL</sequence>
<dbReference type="AlphaFoldDB" id="G2YRK6"/>
<dbReference type="Proteomes" id="UP000008177">
    <property type="component" value="Unplaced contigs"/>
</dbReference>
<reference evidence="2" key="1">
    <citation type="journal article" date="2011" name="PLoS Genet.">
        <title>Genomic analysis of the necrotrophic fungal pathogens Sclerotinia sclerotiorum and Botrytis cinerea.</title>
        <authorList>
            <person name="Amselem J."/>
            <person name="Cuomo C.A."/>
            <person name="van Kan J.A."/>
            <person name="Viaud M."/>
            <person name="Benito E.P."/>
            <person name="Couloux A."/>
            <person name="Coutinho P.M."/>
            <person name="de Vries R.P."/>
            <person name="Dyer P.S."/>
            <person name="Fillinger S."/>
            <person name="Fournier E."/>
            <person name="Gout L."/>
            <person name="Hahn M."/>
            <person name="Kohn L."/>
            <person name="Lapalu N."/>
            <person name="Plummer K.M."/>
            <person name="Pradier J.M."/>
            <person name="Quevillon E."/>
            <person name="Sharon A."/>
            <person name="Simon A."/>
            <person name="ten Have A."/>
            <person name="Tudzynski B."/>
            <person name="Tudzynski P."/>
            <person name="Wincker P."/>
            <person name="Andrew M."/>
            <person name="Anthouard V."/>
            <person name="Beever R.E."/>
            <person name="Beffa R."/>
            <person name="Benoit I."/>
            <person name="Bouzid O."/>
            <person name="Brault B."/>
            <person name="Chen Z."/>
            <person name="Choquer M."/>
            <person name="Collemare J."/>
            <person name="Cotton P."/>
            <person name="Danchin E.G."/>
            <person name="Da Silva C."/>
            <person name="Gautier A."/>
            <person name="Giraud C."/>
            <person name="Giraud T."/>
            <person name="Gonzalez C."/>
            <person name="Grossetete S."/>
            <person name="Guldener U."/>
            <person name="Henrissat B."/>
            <person name="Howlett B.J."/>
            <person name="Kodira C."/>
            <person name="Kretschmer M."/>
            <person name="Lappartient A."/>
            <person name="Leroch M."/>
            <person name="Levis C."/>
            <person name="Mauceli E."/>
            <person name="Neuveglise C."/>
            <person name="Oeser B."/>
            <person name="Pearson M."/>
            <person name="Poulain J."/>
            <person name="Poussereau N."/>
            <person name="Quesneville H."/>
            <person name="Rascle C."/>
            <person name="Schumacher J."/>
            <person name="Segurens B."/>
            <person name="Sexton A."/>
            <person name="Silva E."/>
            <person name="Sirven C."/>
            <person name="Soanes D.M."/>
            <person name="Talbot N.J."/>
            <person name="Templeton M."/>
            <person name="Yandava C."/>
            <person name="Yarden O."/>
            <person name="Zeng Q."/>
            <person name="Rollins J.A."/>
            <person name="Lebrun M.H."/>
            <person name="Dickman M."/>
        </authorList>
    </citation>
    <scope>NUCLEOTIDE SEQUENCE [LARGE SCALE GENOMIC DNA]</scope>
    <source>
        <strain evidence="2">T4</strain>
    </source>
</reference>